<dbReference type="InterPro" id="IPR003599">
    <property type="entry name" value="Ig_sub"/>
</dbReference>
<dbReference type="PANTHER" id="PTHR19433">
    <property type="entry name" value="T-CELL RECEPTOR ALPHA CHAIN V REGION-RELATED"/>
    <property type="match status" value="1"/>
</dbReference>
<dbReference type="GO" id="GO:0009617">
    <property type="term" value="P:response to bacterium"/>
    <property type="evidence" value="ECO:0007669"/>
    <property type="project" value="TreeGrafter"/>
</dbReference>
<proteinExistence type="predicted"/>
<dbReference type="PROSITE" id="PS50835">
    <property type="entry name" value="IG_LIKE"/>
    <property type="match status" value="1"/>
</dbReference>
<comment type="subcellular location">
    <subcellularLocation>
        <location evidence="1">Cell membrane</location>
    </subcellularLocation>
</comment>
<feature type="domain" description="Ig-like" evidence="8">
    <location>
        <begin position="5"/>
        <end position="105"/>
    </location>
</feature>
<keyword evidence="7" id="KW-0325">Glycoprotein</keyword>
<keyword evidence="6" id="KW-1015">Disulfide bond</keyword>
<dbReference type="SMART" id="SM00409">
    <property type="entry name" value="IG"/>
    <property type="match status" value="1"/>
</dbReference>
<evidence type="ECO:0000256" key="7">
    <source>
        <dbReference type="ARBA" id="ARBA00023180"/>
    </source>
</evidence>
<dbReference type="InterPro" id="IPR013783">
    <property type="entry name" value="Ig-like_fold"/>
</dbReference>
<reference evidence="9" key="4">
    <citation type="submission" date="2025-08" db="UniProtKB">
        <authorList>
            <consortium name="Ensembl"/>
        </authorList>
    </citation>
    <scope>IDENTIFICATION</scope>
</reference>
<evidence type="ECO:0000259" key="8">
    <source>
        <dbReference type="PROSITE" id="PS50835"/>
    </source>
</evidence>
<dbReference type="CDD" id="cd00099">
    <property type="entry name" value="IgV"/>
    <property type="match status" value="1"/>
</dbReference>
<evidence type="ECO:0000256" key="3">
    <source>
        <dbReference type="ARBA" id="ARBA00022729"/>
    </source>
</evidence>
<evidence type="ECO:0000256" key="6">
    <source>
        <dbReference type="ARBA" id="ARBA00023157"/>
    </source>
</evidence>
<organism evidence="9 10">
    <name type="scientific">Callorhinchus milii</name>
    <name type="common">Ghost shark</name>
    <dbReference type="NCBI Taxonomy" id="7868"/>
    <lineage>
        <taxon>Eukaryota</taxon>
        <taxon>Metazoa</taxon>
        <taxon>Chordata</taxon>
        <taxon>Craniata</taxon>
        <taxon>Vertebrata</taxon>
        <taxon>Chondrichthyes</taxon>
        <taxon>Holocephali</taxon>
        <taxon>Chimaeriformes</taxon>
        <taxon>Callorhinchidae</taxon>
        <taxon>Callorhinchus</taxon>
    </lineage>
</organism>
<dbReference type="InterPro" id="IPR036179">
    <property type="entry name" value="Ig-like_dom_sf"/>
</dbReference>
<dbReference type="Ensembl" id="ENSCMIT00000025754.1">
    <property type="protein sequence ID" value="ENSCMIP00000025338.1"/>
    <property type="gene ID" value="ENSCMIG00000011153.1"/>
</dbReference>
<keyword evidence="4" id="KW-0391">Immunity</keyword>
<reference evidence="10" key="3">
    <citation type="journal article" date="2014" name="Nature">
        <title>Elephant shark genome provides unique insights into gnathostome evolution.</title>
        <authorList>
            <consortium name="International Elephant Shark Genome Sequencing Consortium"/>
            <person name="Venkatesh B."/>
            <person name="Lee A.P."/>
            <person name="Ravi V."/>
            <person name="Maurya A.K."/>
            <person name="Lian M.M."/>
            <person name="Swann J.B."/>
            <person name="Ohta Y."/>
            <person name="Flajnik M.F."/>
            <person name="Sutoh Y."/>
            <person name="Kasahara M."/>
            <person name="Hoon S."/>
            <person name="Gangu V."/>
            <person name="Roy S.W."/>
            <person name="Irimia M."/>
            <person name="Korzh V."/>
            <person name="Kondrychyn I."/>
            <person name="Lim Z.W."/>
            <person name="Tay B.H."/>
            <person name="Tohari S."/>
            <person name="Kong K.W."/>
            <person name="Ho S."/>
            <person name="Lorente-Galdos B."/>
            <person name="Quilez J."/>
            <person name="Marques-Bonet T."/>
            <person name="Raney B.J."/>
            <person name="Ingham P.W."/>
            <person name="Tay A."/>
            <person name="Hillier L.W."/>
            <person name="Minx P."/>
            <person name="Boehm T."/>
            <person name="Wilson R.K."/>
            <person name="Brenner S."/>
            <person name="Warren W.C."/>
        </authorList>
    </citation>
    <scope>NUCLEOTIDE SEQUENCE [LARGE SCALE GENOMIC DNA]</scope>
</reference>
<dbReference type="Gene3D" id="2.60.40.10">
    <property type="entry name" value="Immunoglobulins"/>
    <property type="match status" value="1"/>
</dbReference>
<protein>
    <recommendedName>
        <fullName evidence="8">Ig-like domain-containing protein</fullName>
    </recommendedName>
</protein>
<dbReference type="Proteomes" id="UP000314986">
    <property type="component" value="Unassembled WGS sequence"/>
</dbReference>
<dbReference type="InterPro" id="IPR013106">
    <property type="entry name" value="Ig_V-set"/>
</dbReference>
<evidence type="ECO:0000313" key="10">
    <source>
        <dbReference type="Proteomes" id="UP000314986"/>
    </source>
</evidence>
<evidence type="ECO:0000256" key="1">
    <source>
        <dbReference type="ARBA" id="ARBA00004236"/>
    </source>
</evidence>
<reference evidence="9" key="5">
    <citation type="submission" date="2025-09" db="UniProtKB">
        <authorList>
            <consortium name="Ensembl"/>
        </authorList>
    </citation>
    <scope>IDENTIFICATION</scope>
</reference>
<dbReference type="InterPro" id="IPR052051">
    <property type="entry name" value="TCR_complex_component"/>
</dbReference>
<evidence type="ECO:0000313" key="9">
    <source>
        <dbReference type="Ensembl" id="ENSCMIP00000025338.1"/>
    </source>
</evidence>
<dbReference type="InterPro" id="IPR007110">
    <property type="entry name" value="Ig-like_dom"/>
</dbReference>
<dbReference type="GO" id="GO:0005886">
    <property type="term" value="C:plasma membrane"/>
    <property type="evidence" value="ECO:0007669"/>
    <property type="project" value="UniProtKB-SubCell"/>
</dbReference>
<keyword evidence="5" id="KW-0472">Membrane</keyword>
<reference evidence="10" key="2">
    <citation type="journal article" date="2007" name="PLoS Biol.">
        <title>Survey sequencing and comparative analysis of the elephant shark (Callorhinchus milii) genome.</title>
        <authorList>
            <person name="Venkatesh B."/>
            <person name="Kirkness E.F."/>
            <person name="Loh Y.H."/>
            <person name="Halpern A.L."/>
            <person name="Lee A.P."/>
            <person name="Johnson J."/>
            <person name="Dandona N."/>
            <person name="Viswanathan L.D."/>
            <person name="Tay A."/>
            <person name="Venter J.C."/>
            <person name="Strausberg R.L."/>
            <person name="Brenner S."/>
        </authorList>
    </citation>
    <scope>NUCLEOTIDE SEQUENCE [LARGE SCALE GENOMIC DNA]</scope>
</reference>
<dbReference type="STRING" id="7868.ENSCMIP00000025338"/>
<dbReference type="GO" id="GO:0002376">
    <property type="term" value="P:immune system process"/>
    <property type="evidence" value="ECO:0007669"/>
    <property type="project" value="UniProtKB-KW"/>
</dbReference>
<dbReference type="InParanoid" id="A0A4W3IEN3"/>
<dbReference type="SMART" id="SM00406">
    <property type="entry name" value="IGv"/>
    <property type="match status" value="1"/>
</dbReference>
<keyword evidence="2" id="KW-1003">Cell membrane</keyword>
<sequence length="108" mass="12410">ENRAPKSGGVEVSVPEGQTATLSCTYSADFSNVFMYWYRQYPGERFPNERDWKPIPREGRFVVKTDKKSWSSSLEINNLQVEDSADYYCKARYCWNGSGSKVTVTKCE</sequence>
<keyword evidence="10" id="KW-1185">Reference proteome</keyword>
<dbReference type="AlphaFoldDB" id="A0A4W3IEN3"/>
<name>A0A4W3IEN3_CALMI</name>
<dbReference type="InterPro" id="IPR003598">
    <property type="entry name" value="Ig_sub2"/>
</dbReference>
<dbReference type="SUPFAM" id="SSF48726">
    <property type="entry name" value="Immunoglobulin"/>
    <property type="match status" value="1"/>
</dbReference>
<accession>A0A4W3IEN3</accession>
<keyword evidence="3" id="KW-0732">Signal</keyword>
<evidence type="ECO:0000256" key="2">
    <source>
        <dbReference type="ARBA" id="ARBA00022475"/>
    </source>
</evidence>
<dbReference type="GeneTree" id="ENSGT01150000287491"/>
<dbReference type="Pfam" id="PF07686">
    <property type="entry name" value="V-set"/>
    <property type="match status" value="1"/>
</dbReference>
<dbReference type="SMART" id="SM00408">
    <property type="entry name" value="IGc2"/>
    <property type="match status" value="1"/>
</dbReference>
<evidence type="ECO:0000256" key="5">
    <source>
        <dbReference type="ARBA" id="ARBA00023136"/>
    </source>
</evidence>
<evidence type="ECO:0000256" key="4">
    <source>
        <dbReference type="ARBA" id="ARBA00022859"/>
    </source>
</evidence>
<reference evidence="10" key="1">
    <citation type="journal article" date="2006" name="Science">
        <title>Ancient noncoding elements conserved in the human genome.</title>
        <authorList>
            <person name="Venkatesh B."/>
            <person name="Kirkness E.F."/>
            <person name="Loh Y.H."/>
            <person name="Halpern A.L."/>
            <person name="Lee A.P."/>
            <person name="Johnson J."/>
            <person name="Dandona N."/>
            <person name="Viswanathan L.D."/>
            <person name="Tay A."/>
            <person name="Venter J.C."/>
            <person name="Strausberg R.L."/>
            <person name="Brenner S."/>
        </authorList>
    </citation>
    <scope>NUCLEOTIDE SEQUENCE [LARGE SCALE GENOMIC DNA]</scope>
</reference>